<accession>A0ABV4X2V8</accession>
<gene>
    <name evidence="1" type="ORF">ACE1CC_09460</name>
</gene>
<sequence>MKSASAMLVNQEVEKRSPFVCYPMKSASALLVNQEVEKRSHLNLLLNEKCDRYAC</sequence>
<evidence type="ECO:0000313" key="1">
    <source>
        <dbReference type="EMBL" id="MFB2877104.1"/>
    </source>
</evidence>
<organism evidence="1 2">
    <name type="scientific">Floridaenema aerugineum BLCC-F46</name>
    <dbReference type="NCBI Taxonomy" id="3153654"/>
    <lineage>
        <taxon>Bacteria</taxon>
        <taxon>Bacillati</taxon>
        <taxon>Cyanobacteriota</taxon>
        <taxon>Cyanophyceae</taxon>
        <taxon>Oscillatoriophycideae</taxon>
        <taxon>Aerosakkonematales</taxon>
        <taxon>Aerosakkonemataceae</taxon>
        <taxon>Floridanema</taxon>
        <taxon>Floridanema aerugineum</taxon>
    </lineage>
</organism>
<keyword evidence="2" id="KW-1185">Reference proteome</keyword>
<dbReference type="RefSeq" id="WP_413270215.1">
    <property type="nucleotide sequence ID" value="NZ_JBHFNQ010000069.1"/>
</dbReference>
<protein>
    <submittedName>
        <fullName evidence="1">Uncharacterized protein</fullName>
    </submittedName>
</protein>
<dbReference type="EMBL" id="JBHFNQ010000069">
    <property type="protein sequence ID" value="MFB2877104.1"/>
    <property type="molecule type" value="Genomic_DNA"/>
</dbReference>
<dbReference type="Proteomes" id="UP001576774">
    <property type="component" value="Unassembled WGS sequence"/>
</dbReference>
<proteinExistence type="predicted"/>
<name>A0ABV4X2V8_9CYAN</name>
<evidence type="ECO:0000313" key="2">
    <source>
        <dbReference type="Proteomes" id="UP001576774"/>
    </source>
</evidence>
<comment type="caution">
    <text evidence="1">The sequence shown here is derived from an EMBL/GenBank/DDBJ whole genome shotgun (WGS) entry which is preliminary data.</text>
</comment>
<reference evidence="1 2" key="1">
    <citation type="submission" date="2024-09" db="EMBL/GenBank/DDBJ databases">
        <title>Floridaenema gen nov. (Aerosakkonemataceae, Aerosakkonematales ord. nov., Cyanobacteria) from benthic tropical and subtropical fresh waters, with the description of four new species.</title>
        <authorList>
            <person name="Moretto J.A."/>
            <person name="Berthold D.E."/>
            <person name="Lefler F.W."/>
            <person name="Huang I.-S."/>
            <person name="Laughinghouse H. IV."/>
        </authorList>
    </citation>
    <scope>NUCLEOTIDE SEQUENCE [LARGE SCALE GENOMIC DNA]</scope>
    <source>
        <strain evidence="1 2">BLCC-F46</strain>
    </source>
</reference>